<proteinExistence type="predicted"/>
<sequence>MWTTIRQRIFSYLPLANFVVAGTALCFQTNVLYPWHNEISKDIQKANREITTIKKLLPKH</sequence>
<organism evidence="2">
    <name type="scientific">viral metagenome</name>
    <dbReference type="NCBI Taxonomy" id="1070528"/>
    <lineage>
        <taxon>unclassified sequences</taxon>
        <taxon>metagenomes</taxon>
        <taxon>organismal metagenomes</taxon>
    </lineage>
</organism>
<feature type="transmembrane region" description="Helical" evidence="1">
    <location>
        <begin position="12"/>
        <end position="33"/>
    </location>
</feature>
<dbReference type="PANTHER" id="PTHR40135">
    <property type="entry name" value="MITOCHONDRIAL PHOSPHATE CARRIER PROTEIN"/>
    <property type="match status" value="1"/>
</dbReference>
<keyword evidence="1" id="KW-0472">Membrane</keyword>
<dbReference type="AlphaFoldDB" id="A0A6C0DPF9"/>
<keyword evidence="1" id="KW-1133">Transmembrane helix</keyword>
<name>A0A6C0DPF9_9ZZZZ</name>
<evidence type="ECO:0000256" key="1">
    <source>
        <dbReference type="SAM" id="Phobius"/>
    </source>
</evidence>
<keyword evidence="1" id="KW-0812">Transmembrane</keyword>
<dbReference type="EMBL" id="MN739650">
    <property type="protein sequence ID" value="QHT18214.1"/>
    <property type="molecule type" value="Genomic_DNA"/>
</dbReference>
<dbReference type="PANTHER" id="PTHR40135:SF1">
    <property type="entry name" value="MITOCHONDRIAL PHOSPHATE CARRIER PROTEIN"/>
    <property type="match status" value="1"/>
</dbReference>
<reference evidence="2" key="1">
    <citation type="journal article" date="2020" name="Nature">
        <title>Giant virus diversity and host interactions through global metagenomics.</title>
        <authorList>
            <person name="Schulz F."/>
            <person name="Roux S."/>
            <person name="Paez-Espino D."/>
            <person name="Jungbluth S."/>
            <person name="Walsh D.A."/>
            <person name="Denef V.J."/>
            <person name="McMahon K.D."/>
            <person name="Konstantinidis K.T."/>
            <person name="Eloe-Fadrosh E.A."/>
            <person name="Kyrpides N.C."/>
            <person name="Woyke T."/>
        </authorList>
    </citation>
    <scope>NUCLEOTIDE SEQUENCE</scope>
    <source>
        <strain evidence="2">GVMAG-M-3300023174-3</strain>
    </source>
</reference>
<accession>A0A6C0DPF9</accession>
<evidence type="ECO:0000313" key="2">
    <source>
        <dbReference type="EMBL" id="QHT18214.1"/>
    </source>
</evidence>
<protein>
    <submittedName>
        <fullName evidence="2">Uncharacterized protein</fullName>
    </submittedName>
</protein>